<dbReference type="PANTHER" id="PTHR30363:SF44">
    <property type="entry name" value="AGA OPERON TRANSCRIPTIONAL REPRESSOR-RELATED"/>
    <property type="match status" value="1"/>
</dbReference>
<dbReference type="GO" id="GO:0003700">
    <property type="term" value="F:DNA-binding transcription factor activity"/>
    <property type="evidence" value="ECO:0007669"/>
    <property type="project" value="InterPro"/>
</dbReference>
<reference evidence="6" key="1">
    <citation type="submission" date="2016-10" db="EMBL/GenBank/DDBJ databases">
        <authorList>
            <person name="Varghese N."/>
            <person name="Submissions S."/>
        </authorList>
    </citation>
    <scope>NUCLEOTIDE SEQUENCE [LARGE SCALE GENOMIC DNA]</scope>
    <source>
        <strain evidence="6">DSM 1565</strain>
    </source>
</reference>
<evidence type="ECO:0000256" key="2">
    <source>
        <dbReference type="ARBA" id="ARBA00023125"/>
    </source>
</evidence>
<dbReference type="InterPro" id="IPR050313">
    <property type="entry name" value="Carb_Metab_HTH_regulators"/>
</dbReference>
<keyword evidence="1" id="KW-0805">Transcription regulation</keyword>
<dbReference type="AlphaFoldDB" id="A0A1I7N4D9"/>
<dbReference type="PROSITE" id="PS00894">
    <property type="entry name" value="HTH_DEOR_1"/>
    <property type="match status" value="1"/>
</dbReference>
<dbReference type="SUPFAM" id="SSF46785">
    <property type="entry name" value="Winged helix' DNA-binding domain"/>
    <property type="match status" value="1"/>
</dbReference>
<evidence type="ECO:0000256" key="3">
    <source>
        <dbReference type="ARBA" id="ARBA00023163"/>
    </source>
</evidence>
<keyword evidence="3" id="KW-0804">Transcription</keyword>
<dbReference type="PROSITE" id="PS51000">
    <property type="entry name" value="HTH_DEOR_2"/>
    <property type="match status" value="1"/>
</dbReference>
<dbReference type="Proteomes" id="UP000199423">
    <property type="component" value="Unassembled WGS sequence"/>
</dbReference>
<evidence type="ECO:0000313" key="6">
    <source>
        <dbReference type="Proteomes" id="UP000199423"/>
    </source>
</evidence>
<name>A0A1I7N4D9_9HYPH</name>
<accession>A0A1I7N4D9</accession>
<dbReference type="InterPro" id="IPR037171">
    <property type="entry name" value="NagB/RpiA_transferase-like"/>
</dbReference>
<dbReference type="PANTHER" id="PTHR30363">
    <property type="entry name" value="HTH-TYPE TRANSCRIPTIONAL REGULATOR SRLR-RELATED"/>
    <property type="match status" value="1"/>
</dbReference>
<sequence length="254" mass="26838">MRRAEIRRILRTQQSATVEELCALLNASPATIRRDLAALEDNDELERSHGGAAVPLLREAEQNFAQREAIDAEEKQAIAEAILPLLAPGSTLFMNDGSTVMAIAKLIVESGIELFVATPAVNVAAKLSESKSITACLLGGFVRQSSLATSGPFAEAMAAQINADLAIISPDGLHPEQGLTFLNAEDAALARRMASQSKSVAAVATKTKLMSVKRVIGVAMYAVDHLVCGCSRAEIPSALTESGVNILSRSKEKA</sequence>
<evidence type="ECO:0000313" key="5">
    <source>
        <dbReference type="EMBL" id="SFV29529.1"/>
    </source>
</evidence>
<keyword evidence="6" id="KW-1185">Reference proteome</keyword>
<dbReference type="SMART" id="SM00420">
    <property type="entry name" value="HTH_DEOR"/>
    <property type="match status" value="1"/>
</dbReference>
<dbReference type="Gene3D" id="3.40.50.1360">
    <property type="match status" value="1"/>
</dbReference>
<dbReference type="SMART" id="SM01134">
    <property type="entry name" value="DeoRC"/>
    <property type="match status" value="1"/>
</dbReference>
<dbReference type="Pfam" id="PF08220">
    <property type="entry name" value="HTH_DeoR"/>
    <property type="match status" value="1"/>
</dbReference>
<proteinExistence type="predicted"/>
<keyword evidence="2" id="KW-0238">DNA-binding</keyword>
<gene>
    <name evidence="5" type="ORF">SAMN04488557_1272</name>
</gene>
<dbReference type="EMBL" id="FPCH01000001">
    <property type="protein sequence ID" value="SFV29529.1"/>
    <property type="molecule type" value="Genomic_DNA"/>
</dbReference>
<feature type="domain" description="HTH deoR-type" evidence="4">
    <location>
        <begin position="1"/>
        <end position="54"/>
    </location>
</feature>
<evidence type="ECO:0000256" key="1">
    <source>
        <dbReference type="ARBA" id="ARBA00023015"/>
    </source>
</evidence>
<dbReference type="Pfam" id="PF00455">
    <property type="entry name" value="DeoRC"/>
    <property type="match status" value="1"/>
</dbReference>
<dbReference type="InterPro" id="IPR014036">
    <property type="entry name" value="DeoR-like_C"/>
</dbReference>
<dbReference type="InterPro" id="IPR001034">
    <property type="entry name" value="DeoR_HTH"/>
</dbReference>
<dbReference type="GO" id="GO:0003677">
    <property type="term" value="F:DNA binding"/>
    <property type="evidence" value="ECO:0007669"/>
    <property type="project" value="UniProtKB-KW"/>
</dbReference>
<organism evidence="5 6">
    <name type="scientific">Hyphomicrobium facile</name>
    <dbReference type="NCBI Taxonomy" id="51670"/>
    <lineage>
        <taxon>Bacteria</taxon>
        <taxon>Pseudomonadati</taxon>
        <taxon>Pseudomonadota</taxon>
        <taxon>Alphaproteobacteria</taxon>
        <taxon>Hyphomicrobiales</taxon>
        <taxon>Hyphomicrobiaceae</taxon>
        <taxon>Hyphomicrobium</taxon>
    </lineage>
</organism>
<protein>
    <submittedName>
        <fullName evidence="5">Transcriptional regulator, DeoR family</fullName>
    </submittedName>
</protein>
<dbReference type="InterPro" id="IPR018356">
    <property type="entry name" value="Tscrpt_reg_HTH_DeoR_CS"/>
</dbReference>
<dbReference type="InterPro" id="IPR036390">
    <property type="entry name" value="WH_DNA-bd_sf"/>
</dbReference>
<dbReference type="SUPFAM" id="SSF100950">
    <property type="entry name" value="NagB/RpiA/CoA transferase-like"/>
    <property type="match status" value="1"/>
</dbReference>
<dbReference type="STRING" id="51670.SAMN04488557_1272"/>
<evidence type="ECO:0000259" key="4">
    <source>
        <dbReference type="PROSITE" id="PS51000"/>
    </source>
</evidence>
<dbReference type="PRINTS" id="PR00037">
    <property type="entry name" value="HTHLACR"/>
</dbReference>